<dbReference type="PANTHER" id="PTHR47515">
    <property type="entry name" value="LOW CALCIUM RESPONSE LOCUS PROTEIN T"/>
    <property type="match status" value="1"/>
</dbReference>
<gene>
    <name evidence="3" type="ordered locus">Mmar10_2459</name>
</gene>
<dbReference type="KEGG" id="mmr:Mmar10_2459"/>
<feature type="region of interest" description="Disordered" evidence="1">
    <location>
        <begin position="59"/>
        <end position="89"/>
    </location>
</feature>
<dbReference type="InterPro" id="IPR012337">
    <property type="entry name" value="RNaseH-like_sf"/>
</dbReference>
<accession>Q0ALU2</accession>
<keyword evidence="4" id="KW-1185">Reference proteome</keyword>
<dbReference type="GO" id="GO:0015074">
    <property type="term" value="P:DNA integration"/>
    <property type="evidence" value="ECO:0007669"/>
    <property type="project" value="InterPro"/>
</dbReference>
<dbReference type="PANTHER" id="PTHR47515:SF1">
    <property type="entry name" value="BLR2054 PROTEIN"/>
    <property type="match status" value="1"/>
</dbReference>
<evidence type="ECO:0000313" key="4">
    <source>
        <dbReference type="Proteomes" id="UP000001964"/>
    </source>
</evidence>
<dbReference type="Proteomes" id="UP000001964">
    <property type="component" value="Chromosome"/>
</dbReference>
<evidence type="ECO:0000256" key="1">
    <source>
        <dbReference type="SAM" id="MobiDB-lite"/>
    </source>
</evidence>
<protein>
    <recommendedName>
        <fullName evidence="2">Integrase catalytic domain-containing protein</fullName>
    </recommendedName>
</protein>
<evidence type="ECO:0000313" key="3">
    <source>
        <dbReference type="EMBL" id="ABI66751.1"/>
    </source>
</evidence>
<reference evidence="3 4" key="1">
    <citation type="submission" date="2006-08" db="EMBL/GenBank/DDBJ databases">
        <title>Complete sequence of Maricaulis maris MCS10.</title>
        <authorList>
            <consortium name="US DOE Joint Genome Institute"/>
            <person name="Copeland A."/>
            <person name="Lucas S."/>
            <person name="Lapidus A."/>
            <person name="Barry K."/>
            <person name="Detter J.C."/>
            <person name="Glavina del Rio T."/>
            <person name="Hammon N."/>
            <person name="Israni S."/>
            <person name="Dalin E."/>
            <person name="Tice H."/>
            <person name="Pitluck S."/>
            <person name="Saunders E."/>
            <person name="Brettin T."/>
            <person name="Bruce D."/>
            <person name="Han C."/>
            <person name="Tapia R."/>
            <person name="Gilna P."/>
            <person name="Schmutz J."/>
            <person name="Larimer F."/>
            <person name="Land M."/>
            <person name="Hauser L."/>
            <person name="Kyrpides N."/>
            <person name="Mikhailova N."/>
            <person name="Viollier P."/>
            <person name="Stephens C."/>
            <person name="Richardson P."/>
        </authorList>
    </citation>
    <scope>NUCLEOTIDE SEQUENCE [LARGE SCALE GENOMIC DNA]</scope>
    <source>
        <strain evidence="3 4">MCS10</strain>
    </source>
</reference>
<dbReference type="InterPro" id="IPR001584">
    <property type="entry name" value="Integrase_cat-core"/>
</dbReference>
<dbReference type="Pfam" id="PF13683">
    <property type="entry name" value="rve_3"/>
    <property type="match status" value="1"/>
</dbReference>
<evidence type="ECO:0000259" key="2">
    <source>
        <dbReference type="Pfam" id="PF13683"/>
    </source>
</evidence>
<feature type="compositionally biased region" description="Basic and acidic residues" evidence="1">
    <location>
        <begin position="79"/>
        <end position="89"/>
    </location>
</feature>
<dbReference type="STRING" id="394221.Mmar10_2459"/>
<dbReference type="eggNOG" id="COG2801">
    <property type="taxonomic scope" value="Bacteria"/>
</dbReference>
<name>Q0ALU2_MARMM</name>
<sequence>MESFNGRLRDECLNEHLFTSLSEARSLIEASRIDYNNCRSHTSLGGLAPAIYAAKTRHHRPGSPELRMGSAHRALNPKPKPERKANRLY</sequence>
<organism evidence="3 4">
    <name type="scientific">Maricaulis maris (strain MCS10)</name>
    <name type="common">Caulobacter maris</name>
    <dbReference type="NCBI Taxonomy" id="394221"/>
    <lineage>
        <taxon>Bacteria</taxon>
        <taxon>Pseudomonadati</taxon>
        <taxon>Pseudomonadota</taxon>
        <taxon>Alphaproteobacteria</taxon>
        <taxon>Maricaulales</taxon>
        <taxon>Maricaulaceae</taxon>
        <taxon>Maricaulis</taxon>
    </lineage>
</organism>
<feature type="domain" description="Integrase catalytic" evidence="2">
    <location>
        <begin position="1"/>
        <end position="49"/>
    </location>
</feature>
<proteinExistence type="predicted"/>
<dbReference type="EMBL" id="CP000449">
    <property type="protein sequence ID" value="ABI66751.1"/>
    <property type="molecule type" value="Genomic_DNA"/>
</dbReference>
<dbReference type="AlphaFoldDB" id="Q0ALU2"/>
<dbReference type="HOGENOM" id="CLU_2451107_0_0_5"/>
<dbReference type="SUPFAM" id="SSF53098">
    <property type="entry name" value="Ribonuclease H-like"/>
    <property type="match status" value="1"/>
</dbReference>